<evidence type="ECO:0000256" key="7">
    <source>
        <dbReference type="SAM" id="Phobius"/>
    </source>
</evidence>
<proteinExistence type="inferred from homology"/>
<accession>Q47DG0</accession>
<dbReference type="SUPFAM" id="SSF144091">
    <property type="entry name" value="Rhomboid-like"/>
    <property type="match status" value="1"/>
</dbReference>
<evidence type="ECO:0000256" key="6">
    <source>
        <dbReference type="ARBA" id="ARBA00023136"/>
    </source>
</evidence>
<comment type="similarity">
    <text evidence="2">Belongs to the peptidase S54 family.</text>
</comment>
<dbReference type="Gene3D" id="1.20.1540.10">
    <property type="entry name" value="Rhomboid-like"/>
    <property type="match status" value="1"/>
</dbReference>
<evidence type="ECO:0000256" key="5">
    <source>
        <dbReference type="ARBA" id="ARBA00022989"/>
    </source>
</evidence>
<keyword evidence="5 7" id="KW-1133">Transmembrane helix</keyword>
<dbReference type="STRING" id="159087.Daro_2385"/>
<dbReference type="eggNOG" id="COG0705">
    <property type="taxonomic scope" value="Bacteria"/>
</dbReference>
<dbReference type="InterPro" id="IPR050925">
    <property type="entry name" value="Rhomboid_protease_S54"/>
</dbReference>
<dbReference type="PANTHER" id="PTHR43731">
    <property type="entry name" value="RHOMBOID PROTEASE"/>
    <property type="match status" value="1"/>
</dbReference>
<feature type="transmembrane region" description="Helical" evidence="7">
    <location>
        <begin position="159"/>
        <end position="178"/>
    </location>
</feature>
<dbReference type="InterPro" id="IPR022764">
    <property type="entry name" value="Peptidase_S54_rhomboid_dom"/>
</dbReference>
<reference evidence="9" key="1">
    <citation type="submission" date="2005-08" db="EMBL/GenBank/DDBJ databases">
        <title>Complete sequence of Dechloromonas aromatica RCB.</title>
        <authorList>
            <person name="Salinero K.K."/>
            <person name="Copeland A."/>
            <person name="Lucas S."/>
            <person name="Lapidus A."/>
            <person name="Barry K."/>
            <person name="Detter J.C."/>
            <person name="Glavina T."/>
            <person name="Hammon N."/>
            <person name="Israni S."/>
            <person name="Pitluck S."/>
            <person name="Di Bartolo G."/>
            <person name="Trong S."/>
            <person name="Schmutz J."/>
            <person name="Larimer F."/>
            <person name="Land M."/>
            <person name="Ivanova N."/>
            <person name="Richardson P."/>
        </authorList>
    </citation>
    <scope>NUCLEOTIDE SEQUENCE</scope>
    <source>
        <strain evidence="9">RCB</strain>
    </source>
</reference>
<evidence type="ECO:0000256" key="2">
    <source>
        <dbReference type="ARBA" id="ARBA00009045"/>
    </source>
</evidence>
<gene>
    <name evidence="9" type="ordered locus">Daro_2385</name>
</gene>
<keyword evidence="3 7" id="KW-0812">Transmembrane</keyword>
<feature type="transmembrane region" description="Helical" evidence="7">
    <location>
        <begin position="184"/>
        <end position="201"/>
    </location>
</feature>
<dbReference type="PANTHER" id="PTHR43731:SF14">
    <property type="entry name" value="PRESENILIN-ASSOCIATED RHOMBOID-LIKE PROTEIN, MITOCHONDRIAL"/>
    <property type="match status" value="1"/>
</dbReference>
<evidence type="ECO:0000259" key="8">
    <source>
        <dbReference type="Pfam" id="PF01694"/>
    </source>
</evidence>
<evidence type="ECO:0000256" key="1">
    <source>
        <dbReference type="ARBA" id="ARBA00004141"/>
    </source>
</evidence>
<dbReference type="GO" id="GO:0004252">
    <property type="term" value="F:serine-type endopeptidase activity"/>
    <property type="evidence" value="ECO:0007669"/>
    <property type="project" value="InterPro"/>
</dbReference>
<dbReference type="EMBL" id="CP000089">
    <property type="protein sequence ID" value="AAZ47121.1"/>
    <property type="molecule type" value="Genomic_DNA"/>
</dbReference>
<evidence type="ECO:0000256" key="3">
    <source>
        <dbReference type="ARBA" id="ARBA00022692"/>
    </source>
</evidence>
<dbReference type="HOGENOM" id="CLU_773211_0_0_4"/>
<dbReference type="Pfam" id="PF01694">
    <property type="entry name" value="Rhomboid"/>
    <property type="match status" value="1"/>
</dbReference>
<dbReference type="OrthoDB" id="9778341at2"/>
<evidence type="ECO:0000256" key="4">
    <source>
        <dbReference type="ARBA" id="ARBA00022801"/>
    </source>
</evidence>
<dbReference type="KEGG" id="dar:Daro_2385"/>
<protein>
    <submittedName>
        <fullName evidence="9">Rhomboid-like protein</fullName>
    </submittedName>
</protein>
<dbReference type="GO" id="GO:0016020">
    <property type="term" value="C:membrane"/>
    <property type="evidence" value="ECO:0007669"/>
    <property type="project" value="UniProtKB-SubCell"/>
</dbReference>
<comment type="subcellular location">
    <subcellularLocation>
        <location evidence="1">Membrane</location>
        <topology evidence="1">Multi-pass membrane protein</topology>
    </subcellularLocation>
</comment>
<name>Q47DG0_DECAR</name>
<feature type="transmembrane region" description="Helical" evidence="7">
    <location>
        <begin position="63"/>
        <end position="87"/>
    </location>
</feature>
<feature type="transmembrane region" description="Helical" evidence="7">
    <location>
        <begin position="20"/>
        <end position="43"/>
    </location>
</feature>
<feature type="domain" description="Peptidase S54 rhomboid" evidence="8">
    <location>
        <begin position="61"/>
        <end position="202"/>
    </location>
</feature>
<dbReference type="AlphaFoldDB" id="Q47DG0"/>
<keyword evidence="6 7" id="KW-0472">Membrane</keyword>
<feature type="transmembrane region" description="Helical" evidence="7">
    <location>
        <begin position="126"/>
        <end position="147"/>
    </location>
</feature>
<evidence type="ECO:0000313" key="9">
    <source>
        <dbReference type="EMBL" id="AAZ47121.1"/>
    </source>
</evidence>
<feature type="transmembrane region" description="Helical" evidence="7">
    <location>
        <begin position="213"/>
        <end position="233"/>
    </location>
</feature>
<keyword evidence="4" id="KW-0378">Hydrolase</keyword>
<organism evidence="9">
    <name type="scientific">Dechloromonas aromatica (strain RCB)</name>
    <dbReference type="NCBI Taxonomy" id="159087"/>
    <lineage>
        <taxon>Bacteria</taxon>
        <taxon>Pseudomonadati</taxon>
        <taxon>Pseudomonadota</taxon>
        <taxon>Betaproteobacteria</taxon>
        <taxon>Rhodocyclales</taxon>
        <taxon>Azonexaceae</taxon>
        <taxon>Dechloromonas</taxon>
    </lineage>
</organism>
<sequence length="358" mass="39336">MPSLHDQLRHAMPQLHLTPLLIAANVLIFVAMLLNGASLWHAQNTIQLAWGANFGPATQDGEWWRLGSALFLHFGILHLLLNMAALWDVGQWVERMYGTLRFAVIYLTAGLTGNLLSLVANAGAAVSGGASGAIFGIYGALLSYLWLERSSIHRGEFRWLFWAAIGFSGATIIFGLLVPGIDNAAHVGGWIAGVLMGVLLIRSEPGIVAGPQLGRWVSGLFFLFLVAVIVGQIPKPAYRWSEEKQIRGEVFEFLQEDAAITRNWDNLLWQGGKKGVSADELADAIESMVAERYDQSFEELLALPIDENLPSAPTVEHLKLYAEQRRDASRAMVEGLRARDKSKIKKALDQARQSGKVN</sequence>
<dbReference type="InterPro" id="IPR035952">
    <property type="entry name" value="Rhomboid-like_sf"/>
</dbReference>
<feature type="transmembrane region" description="Helical" evidence="7">
    <location>
        <begin position="99"/>
        <end position="120"/>
    </location>
</feature>